<keyword evidence="7" id="KW-0808">Transferase</keyword>
<gene>
    <name evidence="7" type="ORF">PC41400_24515</name>
</gene>
<feature type="domain" description="Bacterial sugar transferase" evidence="5">
    <location>
        <begin position="396"/>
        <end position="569"/>
    </location>
</feature>
<dbReference type="GeneID" id="95379173"/>
<dbReference type="Pfam" id="PF13477">
    <property type="entry name" value="Glyco_trans_4_2"/>
    <property type="match status" value="1"/>
</dbReference>
<dbReference type="CDD" id="cd03808">
    <property type="entry name" value="GT4_CapM-like"/>
    <property type="match status" value="1"/>
</dbReference>
<sequence length="597" mass="67184">MSKIAHICTSAISHKILADKMSVLQQAGHEVHLISSPEGYDEQAMKNSGLKLKFVQMNRKIRPVEDVRSILRMRRLIKREGYDIVHTHTAKAGIIGRAAAWLARTPVIMHTSHGLPFYEGQSKTAYTVYRTLEKIGTYFCDALASQNREDITKLQSLNAGKIVYYEGNGVDLDKLDKAAGTISREELESLKATYGVPENKTVLLMGARMEPVKDHHFLLDALALLKSQGITDFVCLLAGKGPLEKQILERIAELGLQKEVLLIGHRSDLYAFLKMADIVLLTSEKEGIPRFLMEAMAFSKPVVASDVLGTRELVRHEDTGLLVPYKNTGALAKAFRTLIENKAYGTMLGQGGRRRIEREFTEQIVVKRLETMYKELRAGKRQKGRIGRWLGHTILRTADLAIALPLVLLLLPVYAVVGLLVRMKLGSPVLFKQKRPGRFGRPFHVYKYRTMTDKRDSFGNLLPDEVRLTAFGKGLRKLSLDEIPQLLNVIKGDMSLVGPRPLLMEYMELYTDEQKRRHWVRPGITGWAQVNGRNAISWEDKFKLDVWYVDNRSFRLYVKILLLTAVKVVRREGVSQEGQATTTKYTGSAASGIGSPS</sequence>
<dbReference type="AlphaFoldDB" id="A0A410X236"/>
<keyword evidence="3" id="KW-0812">Transmembrane</keyword>
<comment type="similarity">
    <text evidence="1">Belongs to the bacterial sugar transferase family.</text>
</comment>
<name>A0A410X236_9BACL</name>
<dbReference type="SUPFAM" id="SSF53756">
    <property type="entry name" value="UDP-Glycosyltransferase/glycogen phosphorylase"/>
    <property type="match status" value="1"/>
</dbReference>
<feature type="domain" description="Glycosyl transferase family 1" evidence="4">
    <location>
        <begin position="191"/>
        <end position="354"/>
    </location>
</feature>
<dbReference type="KEGG" id="pchi:PC41400_24515"/>
<reference evidence="7 8" key="1">
    <citation type="submission" date="2018-01" db="EMBL/GenBank/DDBJ databases">
        <title>The whole genome sequencing and assembly of Paenibacillus chitinolyticus KCCM 41400 strain.</title>
        <authorList>
            <person name="Kim J.-Y."/>
            <person name="Park M.-K."/>
            <person name="Lee Y.-J."/>
            <person name="Yi H."/>
            <person name="Bahn Y.-S."/>
            <person name="Kim J.F."/>
            <person name="Lee D.-W."/>
        </authorList>
    </citation>
    <scope>NUCLEOTIDE SEQUENCE [LARGE SCALE GENOMIC DNA]</scope>
    <source>
        <strain evidence="7 8">KCCM 41400</strain>
    </source>
</reference>
<dbReference type="PANTHER" id="PTHR30576:SF8">
    <property type="entry name" value="UNDECAPRENYL-PHOSPHATE GALACTOSE PHOSPHOTRANSFERASE"/>
    <property type="match status" value="1"/>
</dbReference>
<feature type="domain" description="Glycosyltransferase subfamily 4-like N-terminal" evidence="6">
    <location>
        <begin position="22"/>
        <end position="147"/>
    </location>
</feature>
<keyword evidence="3" id="KW-1133">Transmembrane helix</keyword>
<dbReference type="Pfam" id="PF02397">
    <property type="entry name" value="Bac_transf"/>
    <property type="match status" value="1"/>
</dbReference>
<dbReference type="RefSeq" id="WP_042230492.1">
    <property type="nucleotide sequence ID" value="NZ_CP026520.1"/>
</dbReference>
<organism evidence="7 8">
    <name type="scientific">Paenibacillus chitinolyticus</name>
    <dbReference type="NCBI Taxonomy" id="79263"/>
    <lineage>
        <taxon>Bacteria</taxon>
        <taxon>Bacillati</taxon>
        <taxon>Bacillota</taxon>
        <taxon>Bacilli</taxon>
        <taxon>Bacillales</taxon>
        <taxon>Paenibacillaceae</taxon>
        <taxon>Paenibacillus</taxon>
    </lineage>
</organism>
<dbReference type="InterPro" id="IPR028098">
    <property type="entry name" value="Glyco_trans_4-like_N"/>
</dbReference>
<evidence type="ECO:0000313" key="7">
    <source>
        <dbReference type="EMBL" id="QAV20674.1"/>
    </source>
</evidence>
<proteinExistence type="inferred from homology"/>
<evidence type="ECO:0000259" key="5">
    <source>
        <dbReference type="Pfam" id="PF02397"/>
    </source>
</evidence>
<dbReference type="PANTHER" id="PTHR30576">
    <property type="entry name" value="COLANIC BIOSYNTHESIS UDP-GLUCOSE LIPID CARRIER TRANSFERASE"/>
    <property type="match status" value="1"/>
</dbReference>
<dbReference type="OrthoDB" id="9806653at2"/>
<feature type="transmembrane region" description="Helical" evidence="3">
    <location>
        <begin position="400"/>
        <end position="421"/>
    </location>
</feature>
<dbReference type="Pfam" id="PF00534">
    <property type="entry name" value="Glycos_transf_1"/>
    <property type="match status" value="1"/>
</dbReference>
<feature type="region of interest" description="Disordered" evidence="2">
    <location>
        <begin position="577"/>
        <end position="597"/>
    </location>
</feature>
<evidence type="ECO:0000259" key="6">
    <source>
        <dbReference type="Pfam" id="PF13477"/>
    </source>
</evidence>
<evidence type="ECO:0000256" key="1">
    <source>
        <dbReference type="ARBA" id="ARBA00006464"/>
    </source>
</evidence>
<evidence type="ECO:0000256" key="3">
    <source>
        <dbReference type="SAM" id="Phobius"/>
    </source>
</evidence>
<dbReference type="Proteomes" id="UP000288943">
    <property type="component" value="Chromosome"/>
</dbReference>
<evidence type="ECO:0000313" key="8">
    <source>
        <dbReference type="Proteomes" id="UP000288943"/>
    </source>
</evidence>
<dbReference type="GO" id="GO:0016780">
    <property type="term" value="F:phosphotransferase activity, for other substituted phosphate groups"/>
    <property type="evidence" value="ECO:0007669"/>
    <property type="project" value="TreeGrafter"/>
</dbReference>
<dbReference type="InterPro" id="IPR003362">
    <property type="entry name" value="Bact_transf"/>
</dbReference>
<dbReference type="Gene3D" id="3.40.50.2000">
    <property type="entry name" value="Glycogen Phosphorylase B"/>
    <property type="match status" value="2"/>
</dbReference>
<dbReference type="EMBL" id="CP026520">
    <property type="protein sequence ID" value="QAV20674.1"/>
    <property type="molecule type" value="Genomic_DNA"/>
</dbReference>
<evidence type="ECO:0000259" key="4">
    <source>
        <dbReference type="Pfam" id="PF00534"/>
    </source>
</evidence>
<keyword evidence="3" id="KW-0472">Membrane</keyword>
<dbReference type="InterPro" id="IPR001296">
    <property type="entry name" value="Glyco_trans_1"/>
</dbReference>
<dbReference type="GO" id="GO:0016757">
    <property type="term" value="F:glycosyltransferase activity"/>
    <property type="evidence" value="ECO:0007669"/>
    <property type="project" value="InterPro"/>
</dbReference>
<accession>A0A410X236</accession>
<protein>
    <submittedName>
        <fullName evidence="7">UDP-phosphate galactose phosphotransferase</fullName>
    </submittedName>
</protein>
<evidence type="ECO:0000256" key="2">
    <source>
        <dbReference type="SAM" id="MobiDB-lite"/>
    </source>
</evidence>